<keyword evidence="3" id="KW-1185">Reference proteome</keyword>
<dbReference type="InterPro" id="IPR001214">
    <property type="entry name" value="SET_dom"/>
</dbReference>
<proteinExistence type="predicted"/>
<dbReference type="Proteomes" id="UP001396898">
    <property type="component" value="Unassembled WGS sequence"/>
</dbReference>
<organism evidence="2 3">
    <name type="scientific">Apiospora marii</name>
    <dbReference type="NCBI Taxonomy" id="335849"/>
    <lineage>
        <taxon>Eukaryota</taxon>
        <taxon>Fungi</taxon>
        <taxon>Dikarya</taxon>
        <taxon>Ascomycota</taxon>
        <taxon>Pezizomycotina</taxon>
        <taxon>Sordariomycetes</taxon>
        <taxon>Xylariomycetidae</taxon>
        <taxon>Amphisphaeriales</taxon>
        <taxon>Apiosporaceae</taxon>
        <taxon>Apiospora</taxon>
    </lineage>
</organism>
<evidence type="ECO:0000259" key="1">
    <source>
        <dbReference type="PROSITE" id="PS50280"/>
    </source>
</evidence>
<accession>A0ABR1RMW4</accession>
<dbReference type="InterPro" id="IPR053185">
    <property type="entry name" value="SET_domain_protein"/>
</dbReference>
<dbReference type="PANTHER" id="PTHR47332:SF2">
    <property type="entry name" value="SET-6"/>
    <property type="match status" value="1"/>
</dbReference>
<sequence>MASIDVNDFVVVRASSTSAKGAGLFAKRDLEPGHRVVCEDPLLNCISLGMVESGLPSIGDFLSEDKKRQFARLPAGPGDVFLVNASEAPDPDVLFTGGDHLMNRVRYNYVMIPTLPEQPIVGFYTAVASHSCAPNSYLCYNEITGSLDLHLVREVKKDEEITVSYFQDDYAIPKTERAKRLEKWNFTCTCDCCTTNSATSDSRRNAMKALFSDYDLLTATRLMNEFEIAPSSGHDNQEDEYIWDLLSDLKQILQHMKDEGLYGLAMTWVLKDYAARHDEAGDSQNQQAAMSEALRIREMCLGIFHPETRALAADIP</sequence>
<dbReference type="InterPro" id="IPR046341">
    <property type="entry name" value="SET_dom_sf"/>
</dbReference>
<comment type="caution">
    <text evidence="2">The sequence shown here is derived from an EMBL/GenBank/DDBJ whole genome shotgun (WGS) entry which is preliminary data.</text>
</comment>
<feature type="domain" description="SET" evidence="1">
    <location>
        <begin position="8"/>
        <end position="166"/>
    </location>
</feature>
<dbReference type="Pfam" id="PF00856">
    <property type="entry name" value="SET"/>
    <property type="match status" value="1"/>
</dbReference>
<name>A0ABR1RMW4_9PEZI</name>
<evidence type="ECO:0000313" key="3">
    <source>
        <dbReference type="Proteomes" id="UP001396898"/>
    </source>
</evidence>
<gene>
    <name evidence="2" type="ORF">PG991_008809</name>
</gene>
<dbReference type="PROSITE" id="PS50280">
    <property type="entry name" value="SET"/>
    <property type="match status" value="1"/>
</dbReference>
<dbReference type="Gene3D" id="2.170.270.10">
    <property type="entry name" value="SET domain"/>
    <property type="match status" value="1"/>
</dbReference>
<dbReference type="PANTHER" id="PTHR47332">
    <property type="entry name" value="SET DOMAIN-CONTAINING PROTEIN 5"/>
    <property type="match status" value="1"/>
</dbReference>
<protein>
    <submittedName>
        <fullName evidence="2">ABC transporter</fullName>
    </submittedName>
</protein>
<dbReference type="SUPFAM" id="SSF82199">
    <property type="entry name" value="SET domain"/>
    <property type="match status" value="1"/>
</dbReference>
<dbReference type="EMBL" id="JAQQWI010000012">
    <property type="protein sequence ID" value="KAK8015921.1"/>
    <property type="molecule type" value="Genomic_DNA"/>
</dbReference>
<reference evidence="2 3" key="1">
    <citation type="submission" date="2023-01" db="EMBL/GenBank/DDBJ databases">
        <title>Analysis of 21 Apiospora genomes using comparative genomics revels a genus with tremendous synthesis potential of carbohydrate active enzymes and secondary metabolites.</title>
        <authorList>
            <person name="Sorensen T."/>
        </authorList>
    </citation>
    <scope>NUCLEOTIDE SEQUENCE [LARGE SCALE GENOMIC DNA]</scope>
    <source>
        <strain evidence="2 3">CBS 20057</strain>
    </source>
</reference>
<evidence type="ECO:0000313" key="2">
    <source>
        <dbReference type="EMBL" id="KAK8015921.1"/>
    </source>
</evidence>